<organism evidence="2">
    <name type="scientific">Ananas comosus var. bracteatus</name>
    <name type="common">red pineapple</name>
    <dbReference type="NCBI Taxonomy" id="296719"/>
    <lineage>
        <taxon>Eukaryota</taxon>
        <taxon>Viridiplantae</taxon>
        <taxon>Streptophyta</taxon>
        <taxon>Embryophyta</taxon>
        <taxon>Tracheophyta</taxon>
        <taxon>Spermatophyta</taxon>
        <taxon>Magnoliopsida</taxon>
        <taxon>Liliopsida</taxon>
        <taxon>Poales</taxon>
        <taxon>Bromeliaceae</taxon>
        <taxon>Bromelioideae</taxon>
        <taxon>Ananas</taxon>
    </lineage>
</organism>
<proteinExistence type="predicted"/>
<dbReference type="EMBL" id="LR862153">
    <property type="protein sequence ID" value="CAD1835942.1"/>
    <property type="molecule type" value="Genomic_DNA"/>
</dbReference>
<evidence type="ECO:0000256" key="1">
    <source>
        <dbReference type="SAM" id="MobiDB-lite"/>
    </source>
</evidence>
<protein>
    <submittedName>
        <fullName evidence="2">Uncharacterized protein</fullName>
    </submittedName>
</protein>
<sequence length="428" mass="48272">MNELVPGYAFRGMPGNKGKEGKGRVSELGERTPVHKARKAGAQKRSDAKLEDFLDKIISFSQNCWPYLIDAFDTSSSGQWDKRWSRQTQLPKKGQRAPSKGHCPIVRTGREPSQNRPLVKYCTLIVDAFKEGRAALRQCLTTPEVLCIGFTLEPYRNVLGIAFYAGLPASSSFNSRCSPRTEGTKSEEDVLERRLYSTYQLYPQAIPEMGGVSCRIDSRTAAQTQCLAGLWVGLQLYPKEACSIKALAEEQSEVNGVSLPIRYSVLDAQVCVKQICYSTDFILMDGLEHDVLYGMPFLTLLKPFTCDGSGIVGSYRGRSVYLRFSNRPSMSSRVNELSSVEDIVEDLKDQLLRISEQLNDPRVIQRIEEVRKRFKDTVCSLNPTAFLERNKWTISLPYEDSFKETDIPTKARAVQMTEEERLQNKAEI</sequence>
<name>A0A6V7PYH6_ANACO</name>
<dbReference type="AlphaFoldDB" id="A0A6V7PYH6"/>
<accession>A0A6V7PYH6</accession>
<reference evidence="2" key="1">
    <citation type="submission" date="2020-07" db="EMBL/GenBank/DDBJ databases">
        <authorList>
            <person name="Lin J."/>
        </authorList>
    </citation>
    <scope>NUCLEOTIDE SEQUENCE</scope>
</reference>
<feature type="region of interest" description="Disordered" evidence="1">
    <location>
        <begin position="11"/>
        <end position="42"/>
    </location>
</feature>
<evidence type="ECO:0000313" key="2">
    <source>
        <dbReference type="EMBL" id="CAD1835942.1"/>
    </source>
</evidence>
<feature type="compositionally biased region" description="Basic and acidic residues" evidence="1">
    <location>
        <begin position="17"/>
        <end position="33"/>
    </location>
</feature>
<gene>
    <name evidence="2" type="ORF">CB5_LOCUS19153</name>
</gene>
<feature type="region of interest" description="Disordered" evidence="1">
    <location>
        <begin position="85"/>
        <end position="111"/>
    </location>
</feature>